<dbReference type="RefSeq" id="WP_259450645.1">
    <property type="nucleotide sequence ID" value="NZ_CP119520.1"/>
</dbReference>
<comment type="caution">
    <text evidence="3">The sequence shown here is derived from an EMBL/GenBank/DDBJ whole genome shotgun (WGS) entry which is preliminary data.</text>
</comment>
<feature type="domain" description="Ice-binding protein C-terminal" evidence="2">
    <location>
        <begin position="172"/>
        <end position="194"/>
    </location>
</feature>
<dbReference type="EMBL" id="JANUHC010000007">
    <property type="protein sequence ID" value="MCS0631581.1"/>
    <property type="molecule type" value="Genomic_DNA"/>
</dbReference>
<keyword evidence="4" id="KW-1185">Reference proteome</keyword>
<dbReference type="InterPro" id="IPR013424">
    <property type="entry name" value="Ice-binding_C"/>
</dbReference>
<dbReference type="Pfam" id="PF07589">
    <property type="entry name" value="PEP-CTERM"/>
    <property type="match status" value="1"/>
</dbReference>
<dbReference type="NCBIfam" id="TIGR02595">
    <property type="entry name" value="PEP_CTERM"/>
    <property type="match status" value="1"/>
</dbReference>
<organism evidence="3 4">
    <name type="scientific">Telluria mixta</name>
    <dbReference type="NCBI Taxonomy" id="34071"/>
    <lineage>
        <taxon>Bacteria</taxon>
        <taxon>Pseudomonadati</taxon>
        <taxon>Pseudomonadota</taxon>
        <taxon>Betaproteobacteria</taxon>
        <taxon>Burkholderiales</taxon>
        <taxon>Oxalobacteraceae</taxon>
        <taxon>Telluria group</taxon>
        <taxon>Telluria</taxon>
    </lineage>
</organism>
<feature type="signal peptide" evidence="1">
    <location>
        <begin position="1"/>
        <end position="18"/>
    </location>
</feature>
<keyword evidence="1" id="KW-0732">Signal</keyword>
<evidence type="ECO:0000256" key="1">
    <source>
        <dbReference type="SAM" id="SignalP"/>
    </source>
</evidence>
<gene>
    <name evidence="3" type="ORF">NX786_19815</name>
</gene>
<sequence length="197" mass="20678">MKKLMFLLLALAGASANAAIVKADFGTSAGLPYCAVCAPFNFGPKTFTAAGQAVGAGVELGAGAVVGNPSGWGGGEVWIDLDPVAQTLTLTSQDLFDFENFTALISNIKFDKNEVISGLSLVSNDLTEDVAVDPVLTFTGNSLRILYDTPDGFYFTGRSAVFQYTTREVTADVPEPGSLALLALGGAAFRLRRRQRG</sequence>
<reference evidence="3" key="1">
    <citation type="submission" date="2022-08" db="EMBL/GenBank/DDBJ databases">
        <title>Reclassification of Massilia species as members of the genera Telluria, Duganella, Pseudoduganella, Mokoshia gen. nov. and Zemynaea gen. nov. using orthogonal and non-orthogonal genome-based approaches.</title>
        <authorList>
            <person name="Bowman J.P."/>
        </authorList>
    </citation>
    <scope>NUCLEOTIDE SEQUENCE</scope>
    <source>
        <strain evidence="3">LMG 11547</strain>
    </source>
</reference>
<feature type="chain" id="PRO_5045799211" evidence="1">
    <location>
        <begin position="19"/>
        <end position="197"/>
    </location>
</feature>
<evidence type="ECO:0000313" key="4">
    <source>
        <dbReference type="Proteomes" id="UP001165263"/>
    </source>
</evidence>
<name>A0ABT2C2M4_9BURK</name>
<protein>
    <submittedName>
        <fullName evidence="3">PEP-CTERM sorting domain-containing protein</fullName>
    </submittedName>
</protein>
<evidence type="ECO:0000259" key="2">
    <source>
        <dbReference type="Pfam" id="PF07589"/>
    </source>
</evidence>
<accession>A0ABT2C2M4</accession>
<proteinExistence type="predicted"/>
<dbReference type="Proteomes" id="UP001165263">
    <property type="component" value="Unassembled WGS sequence"/>
</dbReference>
<evidence type="ECO:0000313" key="3">
    <source>
        <dbReference type="EMBL" id="MCS0631581.1"/>
    </source>
</evidence>